<reference evidence="2 3" key="1">
    <citation type="submission" date="2016-09" db="EMBL/GenBank/DDBJ databases">
        <title>Extensive genetic diversity and differential bi-allelic expression allows diatom success in the polar Southern Ocean.</title>
        <authorList>
            <consortium name="DOE Joint Genome Institute"/>
            <person name="Mock T."/>
            <person name="Otillar R.P."/>
            <person name="Strauss J."/>
            <person name="Dupont C."/>
            <person name="Frickenhaus S."/>
            <person name="Maumus F."/>
            <person name="Mcmullan M."/>
            <person name="Sanges R."/>
            <person name="Schmutz J."/>
            <person name="Toseland A."/>
            <person name="Valas R."/>
            <person name="Veluchamy A."/>
            <person name="Ward B.J."/>
            <person name="Allen A."/>
            <person name="Barry K."/>
            <person name="Falciatore A."/>
            <person name="Ferrante M."/>
            <person name="Fortunato A.E."/>
            <person name="Gloeckner G."/>
            <person name="Gruber A."/>
            <person name="Hipkin R."/>
            <person name="Janech M."/>
            <person name="Kroth P."/>
            <person name="Leese F."/>
            <person name="Lindquist E."/>
            <person name="Lyon B.R."/>
            <person name="Martin J."/>
            <person name="Mayer C."/>
            <person name="Parker M."/>
            <person name="Quesneville H."/>
            <person name="Raymond J."/>
            <person name="Uhlig C."/>
            <person name="Valentin K.U."/>
            <person name="Worden A.Z."/>
            <person name="Armbrust E.V."/>
            <person name="Bowler C."/>
            <person name="Green B."/>
            <person name="Moulton V."/>
            <person name="Van Oosterhout C."/>
            <person name="Grigoriev I."/>
        </authorList>
    </citation>
    <scope>NUCLEOTIDE SEQUENCE [LARGE SCALE GENOMIC DNA]</scope>
    <source>
        <strain evidence="2 3">CCMP1102</strain>
    </source>
</reference>
<keyword evidence="3" id="KW-1185">Reference proteome</keyword>
<evidence type="ECO:0000313" key="2">
    <source>
        <dbReference type="EMBL" id="OEU12020.1"/>
    </source>
</evidence>
<name>A0A1E7F1G0_9STRA</name>
<dbReference type="AlphaFoldDB" id="A0A1E7F1G0"/>
<dbReference type="KEGG" id="fcy:FRACYDRAFT_245146"/>
<feature type="compositionally biased region" description="Basic and acidic residues" evidence="1">
    <location>
        <begin position="148"/>
        <end position="158"/>
    </location>
</feature>
<evidence type="ECO:0000256" key="1">
    <source>
        <dbReference type="SAM" id="MobiDB-lite"/>
    </source>
</evidence>
<dbReference type="Proteomes" id="UP000095751">
    <property type="component" value="Unassembled WGS sequence"/>
</dbReference>
<evidence type="ECO:0000313" key="3">
    <source>
        <dbReference type="Proteomes" id="UP000095751"/>
    </source>
</evidence>
<organism evidence="2 3">
    <name type="scientific">Fragilariopsis cylindrus CCMP1102</name>
    <dbReference type="NCBI Taxonomy" id="635003"/>
    <lineage>
        <taxon>Eukaryota</taxon>
        <taxon>Sar</taxon>
        <taxon>Stramenopiles</taxon>
        <taxon>Ochrophyta</taxon>
        <taxon>Bacillariophyta</taxon>
        <taxon>Bacillariophyceae</taxon>
        <taxon>Bacillariophycidae</taxon>
        <taxon>Bacillariales</taxon>
        <taxon>Bacillariaceae</taxon>
        <taxon>Fragilariopsis</taxon>
    </lineage>
</organism>
<dbReference type="OrthoDB" id="56885at2759"/>
<proteinExistence type="predicted"/>
<feature type="region of interest" description="Disordered" evidence="1">
    <location>
        <begin position="136"/>
        <end position="158"/>
    </location>
</feature>
<dbReference type="InParanoid" id="A0A1E7F1G0"/>
<accession>A0A1E7F1G0</accession>
<gene>
    <name evidence="2" type="ORF">FRACYDRAFT_245146</name>
</gene>
<sequence length="236" mass="26025">MMMTSTYSTAAFTTNEDLIDFGVSENNNHYQQASTTDLISFDDNMTLATTPFQTSTAMMVEGAITHPRDNKVLEERDDVFVNSLPAEIIEEQKRIYAQIESRSQTTSNSDNDSKIVLYNPTNYQQQFENKFTSLPDNDATSNSLPAEVHPRKNQMKEARKVKTAASATTGAVVGGLMFGPFWPVGAVAGATVAGYGGKVIARHGERKQQIKWDKKNFNEYTTQGIAAVQSEDVAFA</sequence>
<dbReference type="EMBL" id="KV784366">
    <property type="protein sequence ID" value="OEU12020.1"/>
    <property type="molecule type" value="Genomic_DNA"/>
</dbReference>
<protein>
    <submittedName>
        <fullName evidence="2">Uncharacterized protein</fullName>
    </submittedName>
</protein>